<evidence type="ECO:0000313" key="3">
    <source>
        <dbReference type="Proteomes" id="UP000248798"/>
    </source>
</evidence>
<evidence type="ECO:0000313" key="2">
    <source>
        <dbReference type="EMBL" id="RAM01684.1"/>
    </source>
</evidence>
<accession>A0A328FAI1</accession>
<dbReference type="Pfam" id="PF08780">
    <property type="entry name" value="NTase_sub_bind"/>
    <property type="match status" value="1"/>
</dbReference>
<keyword evidence="4" id="KW-1185">Reference proteome</keyword>
<dbReference type="Proteomes" id="UP000248798">
    <property type="component" value="Unassembled WGS sequence"/>
</dbReference>
<dbReference type="RefSeq" id="WP_111957019.1">
    <property type="nucleotide sequence ID" value="NZ_CP036313.1"/>
</dbReference>
<name>A0A328FAI1_9BACT</name>
<keyword evidence="2" id="KW-0808">Transferase</keyword>
<dbReference type="Proteomes" id="UP000293902">
    <property type="component" value="Chromosome"/>
</dbReference>
<gene>
    <name evidence="2" type="ORF">DO021_12145</name>
    <name evidence="1" type="ORF">EYB58_12895</name>
</gene>
<dbReference type="EMBL" id="QLNI01000023">
    <property type="protein sequence ID" value="RAM01684.1"/>
    <property type="molecule type" value="Genomic_DNA"/>
</dbReference>
<dbReference type="NCBIfam" id="TIGR01987">
    <property type="entry name" value="HI0074"/>
    <property type="match status" value="1"/>
</dbReference>
<dbReference type="OrthoDB" id="9810452at2"/>
<evidence type="ECO:0000313" key="4">
    <source>
        <dbReference type="Proteomes" id="UP000293902"/>
    </source>
</evidence>
<sequence length="138" mass="16503">MKEDIRWKQRFQNYKKALDQLREAVLLHRQRPLSNIERQGFVKAFEFTHELAWKVMKDYFQYQGNTLITGSRDATRESFQNQLITDGESWMGMINTRNRAVHTYDDAMVDRIILNVADVYYNLFIDFEKVMEKLANGK</sequence>
<organism evidence="2 3">
    <name type="scientific">Desulfobacter hydrogenophilus</name>
    <dbReference type="NCBI Taxonomy" id="2291"/>
    <lineage>
        <taxon>Bacteria</taxon>
        <taxon>Pseudomonadati</taxon>
        <taxon>Thermodesulfobacteriota</taxon>
        <taxon>Desulfobacteria</taxon>
        <taxon>Desulfobacterales</taxon>
        <taxon>Desulfobacteraceae</taxon>
        <taxon>Desulfobacter</taxon>
    </lineage>
</organism>
<protein>
    <submittedName>
        <fullName evidence="2">Nucleotidyltransferase</fullName>
    </submittedName>
</protein>
<reference evidence="1 4" key="2">
    <citation type="submission" date="2019-02" db="EMBL/GenBank/DDBJ databases">
        <title>Complete genome sequence of Desulfobacter hydrogenophilus AcRS1.</title>
        <authorList>
            <person name="Marietou A."/>
            <person name="Lund M.B."/>
            <person name="Marshall I.P.G."/>
            <person name="Schreiber L."/>
            <person name="Jorgensen B."/>
        </authorList>
    </citation>
    <scope>NUCLEOTIDE SEQUENCE [LARGE SCALE GENOMIC DNA]</scope>
    <source>
        <strain evidence="1 4">AcRS1</strain>
    </source>
</reference>
<dbReference type="InterPro" id="IPR010235">
    <property type="entry name" value="HepT"/>
</dbReference>
<reference evidence="2 3" key="1">
    <citation type="submission" date="2018-06" db="EMBL/GenBank/DDBJ databases">
        <title>Complete Genome Sequence of Desulfobacter hydrogenophilus (DSM3380).</title>
        <authorList>
            <person name="Marietou A."/>
            <person name="Schreiber L."/>
            <person name="Marshall I."/>
            <person name="Jorgensen B."/>
        </authorList>
    </citation>
    <scope>NUCLEOTIDE SEQUENCE [LARGE SCALE GENOMIC DNA]</scope>
    <source>
        <strain evidence="2 3">DSM 3380</strain>
    </source>
</reference>
<dbReference type="GO" id="GO:0016740">
    <property type="term" value="F:transferase activity"/>
    <property type="evidence" value="ECO:0007669"/>
    <property type="project" value="UniProtKB-KW"/>
</dbReference>
<dbReference type="EMBL" id="CP036313">
    <property type="protein sequence ID" value="QBH13739.1"/>
    <property type="molecule type" value="Genomic_DNA"/>
</dbReference>
<dbReference type="SUPFAM" id="SSF81593">
    <property type="entry name" value="Nucleotidyltransferase substrate binding subunit/domain"/>
    <property type="match status" value="1"/>
</dbReference>
<evidence type="ECO:0000313" key="1">
    <source>
        <dbReference type="EMBL" id="QBH13739.1"/>
    </source>
</evidence>
<proteinExistence type="predicted"/>
<dbReference type="AlphaFoldDB" id="A0A328FAI1"/>
<dbReference type="Gene3D" id="1.20.120.330">
    <property type="entry name" value="Nucleotidyltransferases domain 2"/>
    <property type="match status" value="1"/>
</dbReference>